<feature type="compositionally biased region" description="Acidic residues" evidence="1">
    <location>
        <begin position="97"/>
        <end position="109"/>
    </location>
</feature>
<dbReference type="Pfam" id="PF08208">
    <property type="entry name" value="RNA_polI_A34"/>
    <property type="match status" value="1"/>
</dbReference>
<feature type="region of interest" description="Disordered" evidence="1">
    <location>
        <begin position="210"/>
        <end position="229"/>
    </location>
</feature>
<name>D4D826_TRIVH</name>
<dbReference type="EMBL" id="ACYE01000167">
    <property type="protein sequence ID" value="EFE41986.1"/>
    <property type="molecule type" value="Genomic_DNA"/>
</dbReference>
<evidence type="ECO:0000313" key="3">
    <source>
        <dbReference type="Proteomes" id="UP000008383"/>
    </source>
</evidence>
<dbReference type="PANTHER" id="PTHR28155">
    <property type="entry name" value="ACR243WP"/>
    <property type="match status" value="1"/>
</dbReference>
<dbReference type="InterPro" id="IPR053263">
    <property type="entry name" value="Euk_RPA34_RNAP_subunit"/>
</dbReference>
<dbReference type="InterPro" id="IPR013240">
    <property type="entry name" value="DNA-dir_RNA_pol1_su_RPA34"/>
</dbReference>
<dbReference type="Proteomes" id="UP000008383">
    <property type="component" value="Unassembled WGS sequence"/>
</dbReference>
<evidence type="ECO:0000313" key="2">
    <source>
        <dbReference type="EMBL" id="EFE41986.1"/>
    </source>
</evidence>
<dbReference type="RefSeq" id="XP_003022604.1">
    <property type="nucleotide sequence ID" value="XM_003022558.1"/>
</dbReference>
<accession>D4D826</accession>
<feature type="region of interest" description="Disordered" evidence="1">
    <location>
        <begin position="1"/>
        <end position="20"/>
    </location>
</feature>
<gene>
    <name evidence="2" type="ORF">TRV_03261</name>
</gene>
<feature type="region of interest" description="Disordered" evidence="1">
    <location>
        <begin position="45"/>
        <end position="153"/>
    </location>
</feature>
<keyword evidence="3" id="KW-1185">Reference proteome</keyword>
<feature type="compositionally biased region" description="Basic and acidic residues" evidence="1">
    <location>
        <begin position="76"/>
        <end position="87"/>
    </location>
</feature>
<dbReference type="GeneID" id="9581263"/>
<dbReference type="OrthoDB" id="76224at2759"/>
<comment type="caution">
    <text evidence="2">The sequence shown here is derived from an EMBL/GenBank/DDBJ whole genome shotgun (WGS) entry which is preliminary data.</text>
</comment>
<evidence type="ECO:0000256" key="1">
    <source>
        <dbReference type="SAM" id="MobiDB-lite"/>
    </source>
</evidence>
<feature type="compositionally biased region" description="Low complexity" evidence="1">
    <location>
        <begin position="52"/>
        <end position="64"/>
    </location>
</feature>
<organism evidence="2 3">
    <name type="scientific">Trichophyton verrucosum (strain HKI 0517)</name>
    <dbReference type="NCBI Taxonomy" id="663202"/>
    <lineage>
        <taxon>Eukaryota</taxon>
        <taxon>Fungi</taxon>
        <taxon>Dikarya</taxon>
        <taxon>Ascomycota</taxon>
        <taxon>Pezizomycotina</taxon>
        <taxon>Eurotiomycetes</taxon>
        <taxon>Eurotiomycetidae</taxon>
        <taxon>Onygenales</taxon>
        <taxon>Arthrodermataceae</taxon>
        <taxon>Trichophyton</taxon>
    </lineage>
</organism>
<feature type="region of interest" description="Disordered" evidence="1">
    <location>
        <begin position="254"/>
        <end position="404"/>
    </location>
</feature>
<dbReference type="GO" id="GO:0006360">
    <property type="term" value="P:transcription by RNA polymerase I"/>
    <property type="evidence" value="ECO:0007669"/>
    <property type="project" value="InterPro"/>
</dbReference>
<dbReference type="AlphaFoldDB" id="D4D826"/>
<dbReference type="HOGENOM" id="CLU_069203_0_0_1"/>
<sequence>MKKNKIKKNNLEEDEDTRDITVLFIFGQDKGLRRLLKLRIGCAKYNMKAAPLSKETVSDSSSSSESEEESTSSEELEQKQEKSKEPVESTQESSDSGSEDESSEDESSEEQTPPPPPSTKKRVTIQEENTVNPVPTKAYKPPPGFQFMQKSSTQPSDISQLLSNLDGKQLWHITAPIGIPVSSIESLAMDAITSGEPVLTHKGEAYKLQENQLGGSEKQKSLLVPDKNGNVYRRHKLPVSRTYHLEQVVKIPQGDSFHANGSVDISALTKKPPKQPQHLQMRYKPFGSADQLPETIGWSDEEPEPEAKQFKMPKGADIGRKEKHKKRKQDAVLVLDEEEEEEDANTKKSLPIREDGEKKKQKKAKKSKEDSPEVQKKSSKKHRDETEEERRARKEERKKKKQSG</sequence>
<reference evidence="3" key="1">
    <citation type="journal article" date="2011" name="Genome Biol.">
        <title>Comparative and functional genomics provide insights into the pathogenicity of dermatophytic fungi.</title>
        <authorList>
            <person name="Burmester A."/>
            <person name="Shelest E."/>
            <person name="Gloeckner G."/>
            <person name="Heddergott C."/>
            <person name="Schindler S."/>
            <person name="Staib P."/>
            <person name="Heidel A."/>
            <person name="Felder M."/>
            <person name="Petzold A."/>
            <person name="Szafranski K."/>
            <person name="Feuermann M."/>
            <person name="Pedruzzi I."/>
            <person name="Priebe S."/>
            <person name="Groth M."/>
            <person name="Winkler R."/>
            <person name="Li W."/>
            <person name="Kniemeyer O."/>
            <person name="Schroeckh V."/>
            <person name="Hertweck C."/>
            <person name="Hube B."/>
            <person name="White T.C."/>
            <person name="Platzer M."/>
            <person name="Guthke R."/>
            <person name="Heitman J."/>
            <person name="Woestemeyer J."/>
            <person name="Zipfel P.F."/>
            <person name="Monod M."/>
            <person name="Brakhage A.A."/>
        </authorList>
    </citation>
    <scope>NUCLEOTIDE SEQUENCE [LARGE SCALE GENOMIC DNA]</scope>
    <source>
        <strain evidence="3">HKI 0517</strain>
    </source>
</reference>
<dbReference type="Gene3D" id="6.20.250.70">
    <property type="match status" value="1"/>
</dbReference>
<proteinExistence type="predicted"/>
<dbReference type="PANTHER" id="PTHR28155:SF1">
    <property type="entry name" value="DNA-DIRECTED RNA POLYMERASE I SUBUNIT RPA34.5-DOMAIN-CONTAINING PROTEIN"/>
    <property type="match status" value="1"/>
</dbReference>
<feature type="compositionally biased region" description="Basic and acidic residues" evidence="1">
    <location>
        <begin position="367"/>
        <end position="395"/>
    </location>
</feature>
<dbReference type="KEGG" id="tve:TRV_03261"/>
<feature type="compositionally biased region" description="Acidic residues" evidence="1">
    <location>
        <begin position="65"/>
        <end position="75"/>
    </location>
</feature>
<protein>
    <submittedName>
        <fullName evidence="2">Uncharacterized protein</fullName>
    </submittedName>
</protein>